<keyword evidence="2" id="KW-1185">Reference proteome</keyword>
<dbReference type="OrthoDB" id="2203211at2759"/>
<organism evidence="1 2">
    <name type="scientific">Phycomyces blakesleeanus (strain ATCC 8743b / DSM 1359 / FGSC 10004 / NBRC 33097 / NRRL 1555)</name>
    <dbReference type="NCBI Taxonomy" id="763407"/>
    <lineage>
        <taxon>Eukaryota</taxon>
        <taxon>Fungi</taxon>
        <taxon>Fungi incertae sedis</taxon>
        <taxon>Mucoromycota</taxon>
        <taxon>Mucoromycotina</taxon>
        <taxon>Mucoromycetes</taxon>
        <taxon>Mucorales</taxon>
        <taxon>Phycomycetaceae</taxon>
        <taxon>Phycomyces</taxon>
    </lineage>
</organism>
<dbReference type="EMBL" id="KV440984">
    <property type="protein sequence ID" value="OAD72016.1"/>
    <property type="molecule type" value="Genomic_DNA"/>
</dbReference>
<dbReference type="VEuPathDB" id="FungiDB:PHYBLDRAFT_169923"/>
<dbReference type="GeneID" id="28997120"/>
<dbReference type="RefSeq" id="XP_018290056.1">
    <property type="nucleotide sequence ID" value="XM_018436214.1"/>
</dbReference>
<proteinExistence type="predicted"/>
<name>A0A162PQM4_PHYB8</name>
<gene>
    <name evidence="1" type="ORF">PHYBLDRAFT_169923</name>
</gene>
<reference evidence="2" key="1">
    <citation type="submission" date="2015-06" db="EMBL/GenBank/DDBJ databases">
        <title>Expansion of signal transduction pathways in fungi by whole-genome duplication.</title>
        <authorList>
            <consortium name="DOE Joint Genome Institute"/>
            <person name="Corrochano L.M."/>
            <person name="Kuo A."/>
            <person name="Marcet-Houben M."/>
            <person name="Polaino S."/>
            <person name="Salamov A."/>
            <person name="Villalobos J.M."/>
            <person name="Alvarez M.I."/>
            <person name="Avalos J."/>
            <person name="Benito E.P."/>
            <person name="Benoit I."/>
            <person name="Burger G."/>
            <person name="Camino L.P."/>
            <person name="Canovas D."/>
            <person name="Cerda-Olmedo E."/>
            <person name="Cheng J.-F."/>
            <person name="Dominguez A."/>
            <person name="Elias M."/>
            <person name="Eslava A.P."/>
            <person name="Glaser F."/>
            <person name="Grimwood J."/>
            <person name="Gutierrez G."/>
            <person name="Heitman J."/>
            <person name="Henrissat B."/>
            <person name="Iturriaga E.A."/>
            <person name="Lang B.F."/>
            <person name="Lavin J.L."/>
            <person name="Lee S."/>
            <person name="Li W."/>
            <person name="Lindquist E."/>
            <person name="Lopez-Garcia S."/>
            <person name="Luque E.M."/>
            <person name="Marcos A.T."/>
            <person name="Martin J."/>
            <person name="McCluskey K."/>
            <person name="Medina H.R."/>
            <person name="Miralles-Duran A."/>
            <person name="Miyazaki A."/>
            <person name="Munoz-Torres E."/>
            <person name="Oguiza J.A."/>
            <person name="Ohm R."/>
            <person name="Olmedo M."/>
            <person name="Orejas M."/>
            <person name="Ortiz-Castellanos L."/>
            <person name="Pisabarro A.G."/>
            <person name="Rodriguez-Romero J."/>
            <person name="Ruiz-Herrera J."/>
            <person name="Ruiz-Vazquez R."/>
            <person name="Sanz C."/>
            <person name="Schackwitz W."/>
            <person name="Schmutz J."/>
            <person name="Shahriari M."/>
            <person name="Shelest E."/>
            <person name="Silva-Franco F."/>
            <person name="Soanes D."/>
            <person name="Syed K."/>
            <person name="Tagua V.G."/>
            <person name="Talbot N.J."/>
            <person name="Thon M."/>
            <person name="De vries R.P."/>
            <person name="Wiebenga A."/>
            <person name="Yadav J.S."/>
            <person name="Braun E.L."/>
            <person name="Baker S."/>
            <person name="Garre V."/>
            <person name="Horwitz B."/>
            <person name="Torres-Martinez S."/>
            <person name="Idnurm A."/>
            <person name="Herrera-Estrella A."/>
            <person name="Gabaldon T."/>
            <person name="Grigoriev I.V."/>
        </authorList>
    </citation>
    <scope>NUCLEOTIDE SEQUENCE [LARGE SCALE GENOMIC DNA]</scope>
    <source>
        <strain evidence="2">NRRL 1555(-)</strain>
    </source>
</reference>
<evidence type="ECO:0000313" key="1">
    <source>
        <dbReference type="EMBL" id="OAD72016.1"/>
    </source>
</evidence>
<sequence length="215" mass="24577">MGGLGFLNPKLQQGVLQLHWLRPLFQSTSSPSGLIMPWLLYLFWHCLPDVYPHLPFIFPDLRHPRFRTYTNPFFNPFPFLILHTSSAKSFSRWLIIIFSFAHLSFALACLKPSNGINSGLLSFHMPLSTLGSGCFTTRSHIDQCCITVFPPYFPPLIVHFVEQKLTLKIIFFTHVHSSFLSGTHSGSHILAFPLLFKLKVQTLNKYVKANLKNDC</sequence>
<dbReference type="InParanoid" id="A0A162PQM4"/>
<dbReference type="Proteomes" id="UP000077315">
    <property type="component" value="Unassembled WGS sequence"/>
</dbReference>
<dbReference type="AlphaFoldDB" id="A0A162PQM4"/>
<evidence type="ECO:0000313" key="2">
    <source>
        <dbReference type="Proteomes" id="UP000077315"/>
    </source>
</evidence>
<accession>A0A162PQM4</accession>
<protein>
    <submittedName>
        <fullName evidence="1">Uncharacterized protein</fullName>
    </submittedName>
</protein>